<feature type="transmembrane region" description="Helical" evidence="1">
    <location>
        <begin position="257"/>
        <end position="274"/>
    </location>
</feature>
<keyword evidence="1" id="KW-0812">Transmembrane</keyword>
<dbReference type="Proteomes" id="UP000001928">
    <property type="component" value="Chromosome"/>
</dbReference>
<proteinExistence type="predicted"/>
<reference evidence="2 3" key="1">
    <citation type="submission" date="2005-09" db="EMBL/GenBank/DDBJ databases">
        <authorList>
            <person name="Glass J.I."/>
            <person name="Lartigue C."/>
            <person name="Pfannkoch C."/>
            <person name="Baden-Tillson H."/>
            <person name="Smith H.O."/>
            <person name="Venter J.C."/>
            <person name="Roske K."/>
            <person name="Wise K.S."/>
            <person name="Calcutt M.J."/>
            <person name="Nelson W.C."/>
            <person name="Nierman W.C."/>
        </authorList>
    </citation>
    <scope>NUCLEOTIDE SEQUENCE [LARGE SCALE GENOMIC DNA]</scope>
    <source>
        <strain evidence="3">California kid / ATCC 27343 / NCTC 10154</strain>
    </source>
</reference>
<accession>Q2SS87</accession>
<gene>
    <name evidence="2" type="ordered locus">MCAP_0396</name>
</gene>
<keyword evidence="1" id="KW-1133">Transmembrane helix</keyword>
<keyword evidence="1" id="KW-0472">Membrane</keyword>
<evidence type="ECO:0000256" key="1">
    <source>
        <dbReference type="SAM" id="Phobius"/>
    </source>
</evidence>
<sequence length="436" mass="49409">MKIMTNFSTSDKKTLENFFIKNFKYKLLKSKVNSSVSYLYSSSEKYQVIILNFDNSVSFEKEKEYVIKKVEKQVKKLVNVFHIFISEDNQLTTKNNLVVLQSSIQNLKSNLEPYFNNTNLLFFNKVEDNELKENKETSEENNIKLFTSFLESVKNNKISFSWVVLLVLVLIPSILQIIGYFILETNPNSKNILILAFGGTNWSLTIVGKQWWRIFSYGIAPIKQNGLIIDILSLLILGTSFFSISKITEIQLANTKKLSLVIILSYLVLGLFSSSVLPTIYTGGIISTMGIFIGALLIDVSGSSTPVAKFGQAKAVVCILLLIGFSFFLGDGWTGLLITGTAIILGSAFWGIFKFNIKEWNWIQYVHILLILAILVISLTFILLPHLTPALDQHVLLTLSTYYKKGWFSIHNLNKIVNNIGWDGQFNQFGKFITNF</sequence>
<feature type="transmembrane region" description="Helical" evidence="1">
    <location>
        <begin position="335"/>
        <end position="353"/>
    </location>
</feature>
<feature type="transmembrane region" description="Helical" evidence="1">
    <location>
        <begin position="310"/>
        <end position="329"/>
    </location>
</feature>
<protein>
    <submittedName>
        <fullName evidence="2">Membrane protein, putative</fullName>
    </submittedName>
</protein>
<feature type="transmembrane region" description="Helical" evidence="1">
    <location>
        <begin position="224"/>
        <end position="245"/>
    </location>
</feature>
<dbReference type="KEGG" id="mcp:MCAP_0396"/>
<feature type="transmembrane region" description="Helical" evidence="1">
    <location>
        <begin position="160"/>
        <end position="183"/>
    </location>
</feature>
<name>Q2SS87_MYCCT</name>
<dbReference type="HOGENOM" id="CLU_612370_0_0_14"/>
<dbReference type="EMBL" id="CP000123">
    <property type="protein sequence ID" value="ABC01645.1"/>
    <property type="molecule type" value="Genomic_DNA"/>
</dbReference>
<evidence type="ECO:0000313" key="2">
    <source>
        <dbReference type="EMBL" id="ABC01645.1"/>
    </source>
</evidence>
<organism evidence="2 3">
    <name type="scientific">Mycoplasma capricolum subsp. capricolum (strain California kid / ATCC 27343 / NCTC 10154)</name>
    <dbReference type="NCBI Taxonomy" id="340047"/>
    <lineage>
        <taxon>Bacteria</taxon>
        <taxon>Bacillati</taxon>
        <taxon>Mycoplasmatota</taxon>
        <taxon>Mollicutes</taxon>
        <taxon>Mycoplasmataceae</taxon>
        <taxon>Mycoplasma</taxon>
    </lineage>
</organism>
<dbReference type="AlphaFoldDB" id="Q2SS87"/>
<feature type="transmembrane region" description="Helical" evidence="1">
    <location>
        <begin position="365"/>
        <end position="387"/>
    </location>
</feature>
<dbReference type="PhylomeDB" id="Q2SS87"/>
<feature type="transmembrane region" description="Helical" evidence="1">
    <location>
        <begin position="280"/>
        <end position="298"/>
    </location>
</feature>
<evidence type="ECO:0000313" key="3">
    <source>
        <dbReference type="Proteomes" id="UP000001928"/>
    </source>
</evidence>